<comment type="subcellular location">
    <subcellularLocation>
        <location evidence="1">Cell inner membrane</location>
        <topology evidence="1">Single-pass membrane protein</topology>
        <orientation evidence="1">Periplasmic side</orientation>
    </subcellularLocation>
</comment>
<evidence type="ECO:0000256" key="1">
    <source>
        <dbReference type="ARBA" id="ARBA00004383"/>
    </source>
</evidence>
<dbReference type="GO" id="GO:0015031">
    <property type="term" value="P:protein transport"/>
    <property type="evidence" value="ECO:0007669"/>
    <property type="project" value="UniProtKB-KW"/>
</dbReference>
<dbReference type="GO" id="GO:0030288">
    <property type="term" value="C:outer membrane-bounded periplasmic space"/>
    <property type="evidence" value="ECO:0007669"/>
    <property type="project" value="InterPro"/>
</dbReference>
<dbReference type="PROSITE" id="PS52015">
    <property type="entry name" value="TONB_CTD"/>
    <property type="match status" value="1"/>
</dbReference>
<evidence type="ECO:0000313" key="13">
    <source>
        <dbReference type="EMBL" id="SFT80204.1"/>
    </source>
</evidence>
<organism evidence="13 14">
    <name type="scientific">Lishizhenia tianjinensis</name>
    <dbReference type="NCBI Taxonomy" id="477690"/>
    <lineage>
        <taxon>Bacteria</taxon>
        <taxon>Pseudomonadati</taxon>
        <taxon>Bacteroidota</taxon>
        <taxon>Flavobacteriia</taxon>
        <taxon>Flavobacteriales</taxon>
        <taxon>Crocinitomicaceae</taxon>
        <taxon>Lishizhenia</taxon>
    </lineage>
</organism>
<accession>A0A1I7AZ65</accession>
<dbReference type="EMBL" id="FPAS01000004">
    <property type="protein sequence ID" value="SFT80204.1"/>
    <property type="molecule type" value="Genomic_DNA"/>
</dbReference>
<dbReference type="Gene3D" id="3.30.1150.10">
    <property type="match status" value="1"/>
</dbReference>
<dbReference type="OrthoDB" id="1095452at2"/>
<dbReference type="RefSeq" id="WP_090250293.1">
    <property type="nucleotide sequence ID" value="NZ_FPAS01000004.1"/>
</dbReference>
<dbReference type="Proteomes" id="UP000236454">
    <property type="component" value="Unassembled WGS sequence"/>
</dbReference>
<keyword evidence="5" id="KW-0997">Cell inner membrane</keyword>
<keyword evidence="7" id="KW-0653">Protein transport</keyword>
<evidence type="ECO:0000256" key="3">
    <source>
        <dbReference type="ARBA" id="ARBA00022448"/>
    </source>
</evidence>
<dbReference type="PANTHER" id="PTHR33446:SF2">
    <property type="entry name" value="PROTEIN TONB"/>
    <property type="match status" value="1"/>
</dbReference>
<dbReference type="GO" id="GO:0055085">
    <property type="term" value="P:transmembrane transport"/>
    <property type="evidence" value="ECO:0007669"/>
    <property type="project" value="InterPro"/>
</dbReference>
<keyword evidence="14" id="KW-1185">Reference proteome</keyword>
<evidence type="ECO:0000256" key="4">
    <source>
        <dbReference type="ARBA" id="ARBA00022475"/>
    </source>
</evidence>
<evidence type="ECO:0000256" key="6">
    <source>
        <dbReference type="ARBA" id="ARBA00022692"/>
    </source>
</evidence>
<feature type="region of interest" description="Disordered" evidence="10">
    <location>
        <begin position="38"/>
        <end position="122"/>
    </location>
</feature>
<evidence type="ECO:0000256" key="7">
    <source>
        <dbReference type="ARBA" id="ARBA00022927"/>
    </source>
</evidence>
<dbReference type="AlphaFoldDB" id="A0A1I7AZ65"/>
<evidence type="ECO:0000256" key="5">
    <source>
        <dbReference type="ARBA" id="ARBA00022519"/>
    </source>
</evidence>
<evidence type="ECO:0000256" key="9">
    <source>
        <dbReference type="ARBA" id="ARBA00023136"/>
    </source>
</evidence>
<evidence type="ECO:0000256" key="11">
    <source>
        <dbReference type="SAM" id="Phobius"/>
    </source>
</evidence>
<dbReference type="InterPro" id="IPR003538">
    <property type="entry name" value="TonB"/>
</dbReference>
<comment type="similarity">
    <text evidence="2">Belongs to the TonB family.</text>
</comment>
<dbReference type="STRING" id="477690.SAMN05216474_2410"/>
<evidence type="ECO:0000256" key="8">
    <source>
        <dbReference type="ARBA" id="ARBA00022989"/>
    </source>
</evidence>
<keyword evidence="6 11" id="KW-0812">Transmembrane</keyword>
<dbReference type="GO" id="GO:0031992">
    <property type="term" value="F:energy transducer activity"/>
    <property type="evidence" value="ECO:0007669"/>
    <property type="project" value="InterPro"/>
</dbReference>
<dbReference type="Pfam" id="PF03544">
    <property type="entry name" value="TonB_C"/>
    <property type="match status" value="1"/>
</dbReference>
<dbReference type="GO" id="GO:0015891">
    <property type="term" value="P:siderophore transport"/>
    <property type="evidence" value="ECO:0007669"/>
    <property type="project" value="InterPro"/>
</dbReference>
<sequence length="225" mass="25140">MEVKKNPEVDGERVRLPLSMLGFLIIGSLILASFSYRTPVEDKSARQNKKQDLDLPMETETKQEEEPPPPPEDTPPPPPAQEPVLDEELEVKENEDKDPPPPIDPAPVKLVQEEEPEPPQPPIVDFPDVEAGFPGGAAAMKQFLIDNTKYPEISRQMGDQGKVYVKFVVERDGSISGIEIIKSVSKELDREAKRVVRSMPKWSPGEKNGEPVRSVCRIPINFTLN</sequence>
<dbReference type="PANTHER" id="PTHR33446">
    <property type="entry name" value="PROTEIN TONB-RELATED"/>
    <property type="match status" value="1"/>
</dbReference>
<keyword evidence="4" id="KW-1003">Cell membrane</keyword>
<reference evidence="13 14" key="1">
    <citation type="submission" date="2016-10" db="EMBL/GenBank/DDBJ databases">
        <authorList>
            <person name="de Groot N.N."/>
        </authorList>
    </citation>
    <scope>NUCLEOTIDE SEQUENCE [LARGE SCALE GENOMIC DNA]</scope>
    <source>
        <strain evidence="13 14">CGMCC 1.7005</strain>
    </source>
</reference>
<dbReference type="NCBIfam" id="TIGR01352">
    <property type="entry name" value="tonB_Cterm"/>
    <property type="match status" value="1"/>
</dbReference>
<feature type="compositionally biased region" description="Pro residues" evidence="10">
    <location>
        <begin position="68"/>
        <end position="81"/>
    </location>
</feature>
<keyword evidence="3" id="KW-0813">Transport</keyword>
<protein>
    <submittedName>
        <fullName evidence="13">Outer membrane transport energization protein TonB</fullName>
    </submittedName>
</protein>
<dbReference type="InterPro" id="IPR006260">
    <property type="entry name" value="TonB/TolA_C"/>
</dbReference>
<evidence type="ECO:0000313" key="14">
    <source>
        <dbReference type="Proteomes" id="UP000236454"/>
    </source>
</evidence>
<feature type="domain" description="TonB C-terminal" evidence="12">
    <location>
        <begin position="135"/>
        <end position="225"/>
    </location>
</feature>
<dbReference type="SUPFAM" id="SSF74653">
    <property type="entry name" value="TolA/TonB C-terminal domain"/>
    <property type="match status" value="1"/>
</dbReference>
<evidence type="ECO:0000256" key="10">
    <source>
        <dbReference type="SAM" id="MobiDB-lite"/>
    </source>
</evidence>
<feature type="compositionally biased region" description="Basic and acidic residues" evidence="10">
    <location>
        <begin position="39"/>
        <end position="65"/>
    </location>
</feature>
<evidence type="ECO:0000256" key="2">
    <source>
        <dbReference type="ARBA" id="ARBA00006555"/>
    </source>
</evidence>
<keyword evidence="9 11" id="KW-0472">Membrane</keyword>
<dbReference type="InterPro" id="IPR051045">
    <property type="entry name" value="TonB-dependent_transducer"/>
</dbReference>
<feature type="transmembrane region" description="Helical" evidence="11">
    <location>
        <begin position="16"/>
        <end position="36"/>
    </location>
</feature>
<keyword evidence="8 11" id="KW-1133">Transmembrane helix</keyword>
<dbReference type="GO" id="GO:0098797">
    <property type="term" value="C:plasma membrane protein complex"/>
    <property type="evidence" value="ECO:0007669"/>
    <property type="project" value="TreeGrafter"/>
</dbReference>
<dbReference type="PRINTS" id="PR01374">
    <property type="entry name" value="TONBPROTEIN"/>
</dbReference>
<name>A0A1I7AZ65_9FLAO</name>
<proteinExistence type="inferred from homology"/>
<evidence type="ECO:0000259" key="12">
    <source>
        <dbReference type="PROSITE" id="PS52015"/>
    </source>
</evidence>
<gene>
    <name evidence="13" type="ORF">SAMN05216474_2410</name>
</gene>
<dbReference type="InterPro" id="IPR037682">
    <property type="entry name" value="TonB_C"/>
</dbReference>